<reference evidence="21" key="1">
    <citation type="submission" date="2021-03" db="EMBL/GenBank/DDBJ databases">
        <authorList>
            <person name="Bekaert M."/>
        </authorList>
    </citation>
    <scope>NUCLEOTIDE SEQUENCE</scope>
</reference>
<dbReference type="OrthoDB" id="10251079at2759"/>
<evidence type="ECO:0000256" key="20">
    <source>
        <dbReference type="SAM" id="Phobius"/>
    </source>
</evidence>
<dbReference type="PIRSF" id="PIRSF000848">
    <property type="entry name" value="CDP_diag_ino_3_P"/>
    <property type="match status" value="1"/>
</dbReference>
<protein>
    <recommendedName>
        <fullName evidence="17 18">CDP-diacylglycerol--inositol 3-phosphatidyltransferase</fullName>
        <ecNumber evidence="5 18">2.7.8.11</ecNumber>
    </recommendedName>
</protein>
<evidence type="ECO:0000256" key="7">
    <source>
        <dbReference type="ARBA" id="ARBA00022679"/>
    </source>
</evidence>
<evidence type="ECO:0000256" key="11">
    <source>
        <dbReference type="ARBA" id="ARBA00022989"/>
    </source>
</evidence>
<comment type="cofactor">
    <cofactor evidence="2">
        <name>Mg(2+)</name>
        <dbReference type="ChEBI" id="CHEBI:18420"/>
    </cofactor>
</comment>
<sequence length="232" mass="26379">MSDLESEIFIERASLQQNKMAENIFLFIPNIIDYFRVITALLSFYYMRTDYMLTTFWYLLSGLLDAIDGHAARMLNQGSKLGALLDMLIDRCATMCLLAALCHFYPDYMMFFQISMSIDITSHWFHVQSSLMKGATSHKMIDLGANPVLRHYYHNRKILFVMCAANELFYCMLYLTHFTSGPFNIFSIILYLSAPLALIKTGISILQLVVACQNVAAVDVADRAADAGNKNQ</sequence>
<evidence type="ECO:0000256" key="18">
    <source>
        <dbReference type="PIRNR" id="PIRNR000848"/>
    </source>
</evidence>
<gene>
    <name evidence="21" type="ORF">MEDL_38273</name>
</gene>
<comment type="caution">
    <text evidence="21">The sequence shown here is derived from an EMBL/GenBank/DDBJ whole genome shotgun (WGS) entry which is preliminary data.</text>
</comment>
<dbReference type="GO" id="GO:0003881">
    <property type="term" value="F:CDP-diacylglycerol-inositol 3-phosphatidyltransferase activity"/>
    <property type="evidence" value="ECO:0007669"/>
    <property type="project" value="UniProtKB-UniRule"/>
</dbReference>
<evidence type="ECO:0000256" key="5">
    <source>
        <dbReference type="ARBA" id="ARBA00013212"/>
    </source>
</evidence>
<dbReference type="PANTHER" id="PTHR15362">
    <property type="entry name" value="PHOSPHATIDYLINOSITOL SYNTHASE"/>
    <property type="match status" value="1"/>
</dbReference>
<evidence type="ECO:0000256" key="14">
    <source>
        <dbReference type="ARBA" id="ARBA00023209"/>
    </source>
</evidence>
<dbReference type="EC" id="2.7.8.11" evidence="5 18"/>
<evidence type="ECO:0000313" key="21">
    <source>
        <dbReference type="EMBL" id="CAG2225117.1"/>
    </source>
</evidence>
<evidence type="ECO:0000256" key="10">
    <source>
        <dbReference type="ARBA" id="ARBA00022842"/>
    </source>
</evidence>
<dbReference type="PANTHER" id="PTHR15362:SF4">
    <property type="entry name" value="CDP-DIACYLGLYCEROL--INOSITOL 3-PHOSPHATIDYLTRANSFERASE"/>
    <property type="match status" value="1"/>
</dbReference>
<feature type="transmembrane region" description="Helical" evidence="20">
    <location>
        <begin position="24"/>
        <end position="45"/>
    </location>
</feature>
<evidence type="ECO:0000256" key="9">
    <source>
        <dbReference type="ARBA" id="ARBA00022723"/>
    </source>
</evidence>
<dbReference type="PROSITE" id="PS00379">
    <property type="entry name" value="CDP_ALCOHOL_P_TRANSF"/>
    <property type="match status" value="1"/>
</dbReference>
<dbReference type="EMBL" id="CAJPWZ010001837">
    <property type="protein sequence ID" value="CAG2225117.1"/>
    <property type="molecule type" value="Genomic_DNA"/>
</dbReference>
<evidence type="ECO:0000256" key="15">
    <source>
        <dbReference type="ARBA" id="ARBA00023211"/>
    </source>
</evidence>
<evidence type="ECO:0000256" key="8">
    <source>
        <dbReference type="ARBA" id="ARBA00022692"/>
    </source>
</evidence>
<keyword evidence="6 18" id="KW-0444">Lipid biosynthesis</keyword>
<dbReference type="InterPro" id="IPR048254">
    <property type="entry name" value="CDP_ALCOHOL_P_TRANSF_CS"/>
</dbReference>
<keyword evidence="15" id="KW-0464">Manganese</keyword>
<proteinExistence type="inferred from homology"/>
<comment type="cofactor">
    <cofactor evidence="1">
        <name>Mn(2+)</name>
        <dbReference type="ChEBI" id="CHEBI:29035"/>
    </cofactor>
</comment>
<keyword evidence="10" id="KW-0460">Magnesium</keyword>
<dbReference type="AlphaFoldDB" id="A0A8S3T2G8"/>
<dbReference type="GO" id="GO:0005794">
    <property type="term" value="C:Golgi apparatus"/>
    <property type="evidence" value="ECO:0007669"/>
    <property type="project" value="TreeGrafter"/>
</dbReference>
<evidence type="ECO:0000256" key="16">
    <source>
        <dbReference type="ARBA" id="ARBA00023264"/>
    </source>
</evidence>
<dbReference type="GO" id="GO:0006661">
    <property type="term" value="P:phosphatidylinositol biosynthetic process"/>
    <property type="evidence" value="ECO:0007669"/>
    <property type="project" value="TreeGrafter"/>
</dbReference>
<evidence type="ECO:0000256" key="1">
    <source>
        <dbReference type="ARBA" id="ARBA00001936"/>
    </source>
</evidence>
<dbReference type="GO" id="GO:0046872">
    <property type="term" value="F:metal ion binding"/>
    <property type="evidence" value="ECO:0007669"/>
    <property type="project" value="UniProtKB-KW"/>
</dbReference>
<keyword evidence="22" id="KW-1185">Reference proteome</keyword>
<keyword evidence="13 18" id="KW-0472">Membrane</keyword>
<evidence type="ECO:0000313" key="22">
    <source>
        <dbReference type="Proteomes" id="UP000683360"/>
    </source>
</evidence>
<accession>A0A8S3T2G8</accession>
<dbReference type="InterPro" id="IPR043130">
    <property type="entry name" value="CDP-OH_PTrfase_TM_dom"/>
</dbReference>
<evidence type="ECO:0000256" key="13">
    <source>
        <dbReference type="ARBA" id="ARBA00023136"/>
    </source>
</evidence>
<dbReference type="InterPro" id="IPR000462">
    <property type="entry name" value="CDP-OH_P_trans"/>
</dbReference>
<dbReference type="Proteomes" id="UP000683360">
    <property type="component" value="Unassembled WGS sequence"/>
</dbReference>
<keyword evidence="11 20" id="KW-1133">Transmembrane helix</keyword>
<keyword evidence="8 20" id="KW-0812">Transmembrane</keyword>
<dbReference type="Gene3D" id="1.20.120.1760">
    <property type="match status" value="1"/>
</dbReference>
<evidence type="ECO:0000256" key="19">
    <source>
        <dbReference type="RuleBase" id="RU003750"/>
    </source>
</evidence>
<feature type="transmembrane region" description="Helical" evidence="20">
    <location>
        <begin position="188"/>
        <end position="210"/>
    </location>
</feature>
<evidence type="ECO:0000256" key="3">
    <source>
        <dbReference type="ARBA" id="ARBA00004141"/>
    </source>
</evidence>
<dbReference type="GO" id="GO:0016020">
    <property type="term" value="C:membrane"/>
    <property type="evidence" value="ECO:0007669"/>
    <property type="project" value="UniProtKB-SubCell"/>
</dbReference>
<keyword evidence="12 18" id="KW-0443">Lipid metabolism</keyword>
<evidence type="ECO:0000256" key="17">
    <source>
        <dbReference type="ARBA" id="ARBA00070582"/>
    </source>
</evidence>
<evidence type="ECO:0000256" key="2">
    <source>
        <dbReference type="ARBA" id="ARBA00001946"/>
    </source>
</evidence>
<comment type="similarity">
    <text evidence="4 18 19">Belongs to the CDP-alcohol phosphatidyltransferase class-I family.</text>
</comment>
<comment type="catalytic activity">
    <reaction evidence="18">
        <text>a CDP-1,2-diacyl-sn-glycerol + myo-inositol = a 1,2-diacyl-sn-glycero-3-phospho-(1D-myo-inositol) + CMP + H(+)</text>
        <dbReference type="Rhea" id="RHEA:11580"/>
        <dbReference type="ChEBI" id="CHEBI:15378"/>
        <dbReference type="ChEBI" id="CHEBI:17268"/>
        <dbReference type="ChEBI" id="CHEBI:57880"/>
        <dbReference type="ChEBI" id="CHEBI:58332"/>
        <dbReference type="ChEBI" id="CHEBI:60377"/>
        <dbReference type="EC" id="2.7.8.11"/>
    </reaction>
</comment>
<comment type="subcellular location">
    <subcellularLocation>
        <location evidence="3">Membrane</location>
        <topology evidence="3">Multi-pass membrane protein</topology>
    </subcellularLocation>
</comment>
<keyword evidence="9" id="KW-0479">Metal-binding</keyword>
<dbReference type="Pfam" id="PF01066">
    <property type="entry name" value="CDP-OH_P_transf"/>
    <property type="match status" value="1"/>
</dbReference>
<name>A0A8S3T2G8_MYTED</name>
<evidence type="ECO:0000256" key="4">
    <source>
        <dbReference type="ARBA" id="ARBA00010441"/>
    </source>
</evidence>
<evidence type="ECO:0000256" key="12">
    <source>
        <dbReference type="ARBA" id="ARBA00023098"/>
    </source>
</evidence>
<keyword evidence="7 18" id="KW-0808">Transferase</keyword>
<dbReference type="FunFam" id="1.20.120.1760:FF:000003">
    <property type="entry name" value="CDP-diacylglycerol--inositol 3-phosphatidyltransferase"/>
    <property type="match status" value="1"/>
</dbReference>
<feature type="transmembrane region" description="Helical" evidence="20">
    <location>
        <begin position="158"/>
        <end position="176"/>
    </location>
</feature>
<keyword evidence="16 18" id="KW-1208">Phospholipid metabolism</keyword>
<organism evidence="21 22">
    <name type="scientific">Mytilus edulis</name>
    <name type="common">Blue mussel</name>
    <dbReference type="NCBI Taxonomy" id="6550"/>
    <lineage>
        <taxon>Eukaryota</taxon>
        <taxon>Metazoa</taxon>
        <taxon>Spiralia</taxon>
        <taxon>Lophotrochozoa</taxon>
        <taxon>Mollusca</taxon>
        <taxon>Bivalvia</taxon>
        <taxon>Autobranchia</taxon>
        <taxon>Pteriomorphia</taxon>
        <taxon>Mytilida</taxon>
        <taxon>Mytiloidea</taxon>
        <taxon>Mytilidae</taxon>
        <taxon>Mytilinae</taxon>
        <taxon>Mytilus</taxon>
    </lineage>
</organism>
<dbReference type="InterPro" id="IPR014387">
    <property type="entry name" value="CDP_diag_ino_3_P_euk"/>
</dbReference>
<keyword evidence="14 18" id="KW-0594">Phospholipid biosynthesis</keyword>
<evidence type="ECO:0000256" key="6">
    <source>
        <dbReference type="ARBA" id="ARBA00022516"/>
    </source>
</evidence>